<dbReference type="EMBL" id="CP127295">
    <property type="protein sequence ID" value="WIX99514.1"/>
    <property type="molecule type" value="Genomic_DNA"/>
</dbReference>
<evidence type="ECO:0000256" key="1">
    <source>
        <dbReference type="SAM" id="Phobius"/>
    </source>
</evidence>
<feature type="transmembrane region" description="Helical" evidence="1">
    <location>
        <begin position="32"/>
        <end position="51"/>
    </location>
</feature>
<organism evidence="2 3">
    <name type="scientific">Amycolatopsis mongoliensis</name>
    <dbReference type="NCBI Taxonomy" id="715475"/>
    <lineage>
        <taxon>Bacteria</taxon>
        <taxon>Bacillati</taxon>
        <taxon>Actinomycetota</taxon>
        <taxon>Actinomycetes</taxon>
        <taxon>Pseudonocardiales</taxon>
        <taxon>Pseudonocardiaceae</taxon>
        <taxon>Amycolatopsis</taxon>
    </lineage>
</organism>
<keyword evidence="1" id="KW-1133">Transmembrane helix</keyword>
<protein>
    <submittedName>
        <fullName evidence="2">Uncharacterized protein</fullName>
    </submittedName>
</protein>
<evidence type="ECO:0000313" key="2">
    <source>
        <dbReference type="EMBL" id="WIX99514.1"/>
    </source>
</evidence>
<keyword evidence="1" id="KW-0472">Membrane</keyword>
<accession>A0A9Y2JKR1</accession>
<dbReference type="RefSeq" id="WP_285995996.1">
    <property type="nucleotide sequence ID" value="NZ_CP127295.1"/>
</dbReference>
<gene>
    <name evidence="2" type="ORF">QRX60_36490</name>
</gene>
<reference evidence="2 3" key="1">
    <citation type="submission" date="2023-06" db="EMBL/GenBank/DDBJ databases">
        <authorList>
            <person name="Oyuntsetseg B."/>
            <person name="Kim S.B."/>
        </authorList>
    </citation>
    <scope>NUCLEOTIDE SEQUENCE [LARGE SCALE GENOMIC DNA]</scope>
    <source>
        <strain evidence="2 3">4-36</strain>
    </source>
</reference>
<evidence type="ECO:0000313" key="3">
    <source>
        <dbReference type="Proteomes" id="UP001239397"/>
    </source>
</evidence>
<proteinExistence type="predicted"/>
<dbReference type="AlphaFoldDB" id="A0A9Y2JKR1"/>
<dbReference type="KEGG" id="amog:QRX60_36490"/>
<keyword evidence="1" id="KW-0812">Transmembrane</keyword>
<name>A0A9Y2JKR1_9PSEU</name>
<sequence>MREGWAWRALAVTFAVVSAAQAYLAAEMGVAWAAALAAVFLATAIACGFAARDWRPR</sequence>
<keyword evidence="3" id="KW-1185">Reference proteome</keyword>
<dbReference type="Proteomes" id="UP001239397">
    <property type="component" value="Chromosome"/>
</dbReference>